<protein>
    <submittedName>
        <fullName evidence="1">Uncharacterized protein</fullName>
    </submittedName>
</protein>
<reference evidence="1 2" key="1">
    <citation type="submission" date="2013-11" db="EMBL/GenBank/DDBJ databases">
        <title>Genome sequencing of Stegodyphus mimosarum.</title>
        <authorList>
            <person name="Bechsgaard J."/>
        </authorList>
    </citation>
    <scope>NUCLEOTIDE SEQUENCE [LARGE SCALE GENOMIC DNA]</scope>
</reference>
<feature type="non-terminal residue" evidence="1">
    <location>
        <position position="75"/>
    </location>
</feature>
<evidence type="ECO:0000313" key="1">
    <source>
        <dbReference type="EMBL" id="KFM81778.1"/>
    </source>
</evidence>
<evidence type="ECO:0000313" key="2">
    <source>
        <dbReference type="Proteomes" id="UP000054359"/>
    </source>
</evidence>
<organism evidence="1 2">
    <name type="scientific">Stegodyphus mimosarum</name>
    <name type="common">African social velvet spider</name>
    <dbReference type="NCBI Taxonomy" id="407821"/>
    <lineage>
        <taxon>Eukaryota</taxon>
        <taxon>Metazoa</taxon>
        <taxon>Ecdysozoa</taxon>
        <taxon>Arthropoda</taxon>
        <taxon>Chelicerata</taxon>
        <taxon>Arachnida</taxon>
        <taxon>Araneae</taxon>
        <taxon>Araneomorphae</taxon>
        <taxon>Entelegynae</taxon>
        <taxon>Eresoidea</taxon>
        <taxon>Eresidae</taxon>
        <taxon>Stegodyphus</taxon>
    </lineage>
</organism>
<dbReference type="OrthoDB" id="5988548at2759"/>
<sequence length="75" mass="8624">MVRRNRKRLLKLMLTICVAVFCGGLLLKAAVTSLELQTSVMVALEHERSDTFLTRLPGMSIFQQVKEPLKKSWYE</sequence>
<dbReference type="EMBL" id="KK122031">
    <property type="protein sequence ID" value="KFM81778.1"/>
    <property type="molecule type" value="Genomic_DNA"/>
</dbReference>
<keyword evidence="2" id="KW-1185">Reference proteome</keyword>
<name>A0A087UWN9_STEMI</name>
<dbReference type="Proteomes" id="UP000054359">
    <property type="component" value="Unassembled WGS sequence"/>
</dbReference>
<gene>
    <name evidence="1" type="ORF">X975_02347</name>
</gene>
<dbReference type="AlphaFoldDB" id="A0A087UWN9"/>
<proteinExistence type="predicted"/>
<accession>A0A087UWN9</accession>